<dbReference type="Gene3D" id="1.10.10.10">
    <property type="entry name" value="Winged helix-like DNA-binding domain superfamily/Winged helix DNA-binding domain"/>
    <property type="match status" value="1"/>
</dbReference>
<dbReference type="Proteomes" id="UP000198894">
    <property type="component" value="Unassembled WGS sequence"/>
</dbReference>
<dbReference type="InterPro" id="IPR036388">
    <property type="entry name" value="WH-like_DNA-bd_sf"/>
</dbReference>
<protein>
    <submittedName>
        <fullName evidence="2">Crp-like helix-turn-helix domain-containing protein</fullName>
    </submittedName>
</protein>
<dbReference type="SUPFAM" id="SSF46785">
    <property type="entry name" value="Winged helix' DNA-binding domain"/>
    <property type="match status" value="1"/>
</dbReference>
<sequence length="81" mass="8884">MCEDRAGPELKLTREFLSIMLGVRRPGVTVAIEVLEGNGLIRATCGKIVIRDWEGLIKLADGSYGPPEAEYERLIGSSPLR</sequence>
<dbReference type="AlphaFoldDB" id="A0A1G9GPE8"/>
<dbReference type="RefSeq" id="WP_236473428.1">
    <property type="nucleotide sequence ID" value="NZ_FNEE01000025.1"/>
</dbReference>
<keyword evidence="3" id="KW-1185">Reference proteome</keyword>
<dbReference type="EMBL" id="FNEE01000025">
    <property type="protein sequence ID" value="SDL02385.1"/>
    <property type="molecule type" value="Genomic_DNA"/>
</dbReference>
<reference evidence="3" key="1">
    <citation type="submission" date="2016-10" db="EMBL/GenBank/DDBJ databases">
        <authorList>
            <person name="Varghese N."/>
            <person name="Submissions S."/>
        </authorList>
    </citation>
    <scope>NUCLEOTIDE SEQUENCE [LARGE SCALE GENOMIC DNA]</scope>
    <source>
        <strain evidence="3">CGMCC 1.11022</strain>
    </source>
</reference>
<dbReference type="GO" id="GO:0006355">
    <property type="term" value="P:regulation of DNA-templated transcription"/>
    <property type="evidence" value="ECO:0007669"/>
    <property type="project" value="InterPro"/>
</dbReference>
<organism evidence="2 3">
    <name type="scientific">Mesorhizobium muleiense</name>
    <dbReference type="NCBI Taxonomy" id="1004279"/>
    <lineage>
        <taxon>Bacteria</taxon>
        <taxon>Pseudomonadati</taxon>
        <taxon>Pseudomonadota</taxon>
        <taxon>Alphaproteobacteria</taxon>
        <taxon>Hyphomicrobiales</taxon>
        <taxon>Phyllobacteriaceae</taxon>
        <taxon>Mesorhizobium</taxon>
    </lineage>
</organism>
<evidence type="ECO:0000313" key="2">
    <source>
        <dbReference type="EMBL" id="SDL02385.1"/>
    </source>
</evidence>
<proteinExistence type="predicted"/>
<gene>
    <name evidence="2" type="ORF">SAMN05428953_12538</name>
</gene>
<dbReference type="GO" id="GO:0003677">
    <property type="term" value="F:DNA binding"/>
    <property type="evidence" value="ECO:0007669"/>
    <property type="project" value="InterPro"/>
</dbReference>
<feature type="domain" description="HTH crp-type" evidence="1">
    <location>
        <begin position="9"/>
        <end position="58"/>
    </location>
</feature>
<dbReference type="InterPro" id="IPR036390">
    <property type="entry name" value="WH_DNA-bd_sf"/>
</dbReference>
<dbReference type="Pfam" id="PF13545">
    <property type="entry name" value="HTH_Crp_2"/>
    <property type="match status" value="1"/>
</dbReference>
<name>A0A1G9GPE8_9HYPH</name>
<evidence type="ECO:0000259" key="1">
    <source>
        <dbReference type="Pfam" id="PF13545"/>
    </source>
</evidence>
<dbReference type="InterPro" id="IPR012318">
    <property type="entry name" value="HTH_CRP"/>
</dbReference>
<accession>A0A1G9GPE8</accession>
<evidence type="ECO:0000313" key="3">
    <source>
        <dbReference type="Proteomes" id="UP000198894"/>
    </source>
</evidence>